<name>A0A9P4P9H8_9PLEO</name>
<dbReference type="AlphaFoldDB" id="A0A9P4P9H8"/>
<evidence type="ECO:0000313" key="1">
    <source>
        <dbReference type="EMBL" id="KAF2439019.1"/>
    </source>
</evidence>
<keyword evidence="2" id="KW-1185">Reference proteome</keyword>
<protein>
    <submittedName>
        <fullName evidence="1">Uncharacterized protein</fullName>
    </submittedName>
</protein>
<organism evidence="1 2">
    <name type="scientific">Karstenula rhodostoma CBS 690.94</name>
    <dbReference type="NCBI Taxonomy" id="1392251"/>
    <lineage>
        <taxon>Eukaryota</taxon>
        <taxon>Fungi</taxon>
        <taxon>Dikarya</taxon>
        <taxon>Ascomycota</taxon>
        <taxon>Pezizomycotina</taxon>
        <taxon>Dothideomycetes</taxon>
        <taxon>Pleosporomycetidae</taxon>
        <taxon>Pleosporales</taxon>
        <taxon>Massarineae</taxon>
        <taxon>Didymosphaeriaceae</taxon>
        <taxon>Karstenula</taxon>
    </lineage>
</organism>
<dbReference type="Proteomes" id="UP000799764">
    <property type="component" value="Unassembled WGS sequence"/>
</dbReference>
<proteinExistence type="predicted"/>
<reference evidence="1" key="1">
    <citation type="journal article" date="2020" name="Stud. Mycol.">
        <title>101 Dothideomycetes genomes: a test case for predicting lifestyles and emergence of pathogens.</title>
        <authorList>
            <person name="Haridas S."/>
            <person name="Albert R."/>
            <person name="Binder M."/>
            <person name="Bloem J."/>
            <person name="Labutti K."/>
            <person name="Salamov A."/>
            <person name="Andreopoulos B."/>
            <person name="Baker S."/>
            <person name="Barry K."/>
            <person name="Bills G."/>
            <person name="Bluhm B."/>
            <person name="Cannon C."/>
            <person name="Castanera R."/>
            <person name="Culley D."/>
            <person name="Daum C."/>
            <person name="Ezra D."/>
            <person name="Gonzalez J."/>
            <person name="Henrissat B."/>
            <person name="Kuo A."/>
            <person name="Liang C."/>
            <person name="Lipzen A."/>
            <person name="Lutzoni F."/>
            <person name="Magnuson J."/>
            <person name="Mondo S."/>
            <person name="Nolan M."/>
            <person name="Ohm R."/>
            <person name="Pangilinan J."/>
            <person name="Park H.-J."/>
            <person name="Ramirez L."/>
            <person name="Alfaro M."/>
            <person name="Sun H."/>
            <person name="Tritt A."/>
            <person name="Yoshinaga Y."/>
            <person name="Zwiers L.-H."/>
            <person name="Turgeon B."/>
            <person name="Goodwin S."/>
            <person name="Spatafora J."/>
            <person name="Crous P."/>
            <person name="Grigoriev I."/>
        </authorList>
    </citation>
    <scope>NUCLEOTIDE SEQUENCE</scope>
    <source>
        <strain evidence="1">CBS 690.94</strain>
    </source>
</reference>
<gene>
    <name evidence="1" type="ORF">P171DRAFT_129611</name>
</gene>
<comment type="caution">
    <text evidence="1">The sequence shown here is derived from an EMBL/GenBank/DDBJ whole genome shotgun (WGS) entry which is preliminary data.</text>
</comment>
<sequence length="126" mass="14906">MHSAWRSAAFYTGWFGVFRSLAGPVSGFFPLCFGGRARHVMYIGGMGSIDSRARCAASWQPSCIWPRLRESVYIRDYIFMARSRRLFIFVYRFLFLFLDYERSGFWVWSVAIERRWHSERALFCDA</sequence>
<dbReference type="EMBL" id="MU001510">
    <property type="protein sequence ID" value="KAF2439019.1"/>
    <property type="molecule type" value="Genomic_DNA"/>
</dbReference>
<accession>A0A9P4P9H8</accession>
<evidence type="ECO:0000313" key="2">
    <source>
        <dbReference type="Proteomes" id="UP000799764"/>
    </source>
</evidence>